<organism evidence="1 2">
    <name type="scientific">Neisseria macacae ATCC 33926</name>
    <dbReference type="NCBI Taxonomy" id="997348"/>
    <lineage>
        <taxon>Bacteria</taxon>
        <taxon>Pseudomonadati</taxon>
        <taxon>Pseudomonadota</taxon>
        <taxon>Betaproteobacteria</taxon>
        <taxon>Neisseriales</taxon>
        <taxon>Neisseriaceae</taxon>
        <taxon>Neisseria</taxon>
    </lineage>
</organism>
<sequence length="62" mass="6979">MLIGHGGLSRWGRLKLGNGGQIRDVGRLRYVWTMGVTADHLLRIESFFCLNTDSLLHRNGGR</sequence>
<evidence type="ECO:0000313" key="2">
    <source>
        <dbReference type="Proteomes" id="UP000004982"/>
    </source>
</evidence>
<comment type="caution">
    <text evidence="1">The sequence shown here is derived from an EMBL/GenBank/DDBJ whole genome shotgun (WGS) entry which is preliminary data.</text>
</comment>
<dbReference type="Proteomes" id="UP000004982">
    <property type="component" value="Unassembled WGS sequence"/>
</dbReference>
<proteinExistence type="predicted"/>
<dbReference type="EMBL" id="AFQE01000140">
    <property type="protein sequence ID" value="EGQ74398.1"/>
    <property type="molecule type" value="Genomic_DNA"/>
</dbReference>
<gene>
    <name evidence="1" type="ORF">HMPREF9418_2842</name>
</gene>
<protein>
    <submittedName>
        <fullName evidence="1">Uncharacterized protein</fullName>
    </submittedName>
</protein>
<dbReference type="AlphaFoldDB" id="A0AA36XJ84"/>
<accession>A0AA36XJ84</accession>
<evidence type="ECO:0000313" key="1">
    <source>
        <dbReference type="EMBL" id="EGQ74398.1"/>
    </source>
</evidence>
<reference evidence="1 2" key="1">
    <citation type="submission" date="2011-05" db="EMBL/GenBank/DDBJ databases">
        <authorList>
            <person name="Muzny D."/>
            <person name="Qin X."/>
            <person name="Deng J."/>
            <person name="Jiang H."/>
            <person name="Liu Y."/>
            <person name="Qu J."/>
            <person name="Song X.-Z."/>
            <person name="Zhang L."/>
            <person name="Thornton R."/>
            <person name="Coyle M."/>
            <person name="Francisco L."/>
            <person name="Jackson L."/>
            <person name="Javaid M."/>
            <person name="Korchina V."/>
            <person name="Kovar C."/>
            <person name="Mata R."/>
            <person name="Mathew T."/>
            <person name="Ngo R."/>
            <person name="Nguyen L."/>
            <person name="Nguyen N."/>
            <person name="Okwuonu G."/>
            <person name="Ongeri F."/>
            <person name="Pham C."/>
            <person name="Simmons D."/>
            <person name="Wilczek-Boney K."/>
            <person name="Hale W."/>
            <person name="Jakkamsetti A."/>
            <person name="Pham P."/>
            <person name="Ruth R."/>
            <person name="San Lucas F."/>
            <person name="Warren J."/>
            <person name="Zhang J."/>
            <person name="Zhao Z."/>
            <person name="Zhou C."/>
            <person name="Zhu D."/>
            <person name="Lee S."/>
            <person name="Bess C."/>
            <person name="Blankenburg K."/>
            <person name="Forbes L."/>
            <person name="Fu Q."/>
            <person name="Gubbala S."/>
            <person name="Hirani K."/>
            <person name="Jayaseelan J.C."/>
            <person name="Lara F."/>
            <person name="Munidasa M."/>
            <person name="Palculict T."/>
            <person name="Patil S."/>
            <person name="Pu L.-L."/>
            <person name="Saada N."/>
            <person name="Tang L."/>
            <person name="Weissenberger G."/>
            <person name="Zhu Y."/>
            <person name="Hemphill L."/>
            <person name="Shang Y."/>
            <person name="Youmans B."/>
            <person name="Ayvaz T."/>
            <person name="Ross M."/>
            <person name="Santibanez J."/>
            <person name="Aqrawi P."/>
            <person name="Gross S."/>
            <person name="Joshi V."/>
            <person name="Fowler G."/>
            <person name="Nazareth L."/>
            <person name="Reid J."/>
            <person name="Worley K."/>
            <person name="Petrosino J."/>
            <person name="Highlander S."/>
            <person name="Gibbs R."/>
        </authorList>
    </citation>
    <scope>NUCLEOTIDE SEQUENCE [LARGE SCALE GENOMIC DNA]</scope>
    <source>
        <strain evidence="1 2">ATCC 33926</strain>
    </source>
</reference>
<name>A0AA36XJ84_9NEIS</name>